<accession>A0A543CTR8</accession>
<dbReference type="EMBL" id="VFOZ01000001">
    <property type="protein sequence ID" value="TQM00500.1"/>
    <property type="molecule type" value="Genomic_DNA"/>
</dbReference>
<feature type="transmembrane region" description="Helical" evidence="1">
    <location>
        <begin position="223"/>
        <end position="243"/>
    </location>
</feature>
<evidence type="ECO:0000313" key="3">
    <source>
        <dbReference type="EMBL" id="TQM00500.1"/>
    </source>
</evidence>
<feature type="domain" description="EccD-like transmembrane" evidence="2">
    <location>
        <begin position="119"/>
        <end position="443"/>
    </location>
</feature>
<name>A0A543CTR8_9ACTN</name>
<organism evidence="3 4">
    <name type="scientific">Actinoallomurus bryophytorum</name>
    <dbReference type="NCBI Taxonomy" id="1490222"/>
    <lineage>
        <taxon>Bacteria</taxon>
        <taxon>Bacillati</taxon>
        <taxon>Actinomycetota</taxon>
        <taxon>Actinomycetes</taxon>
        <taxon>Streptosporangiales</taxon>
        <taxon>Thermomonosporaceae</taxon>
        <taxon>Actinoallomurus</taxon>
    </lineage>
</organism>
<evidence type="ECO:0000256" key="1">
    <source>
        <dbReference type="SAM" id="Phobius"/>
    </source>
</evidence>
<dbReference type="RefSeq" id="WP_141960093.1">
    <property type="nucleotide sequence ID" value="NZ_VFOZ01000001.1"/>
</dbReference>
<keyword evidence="1" id="KW-0472">Membrane</keyword>
<keyword evidence="1" id="KW-0812">Transmembrane</keyword>
<keyword evidence="4" id="KW-1185">Reference proteome</keyword>
<feature type="transmembrane region" description="Helical" evidence="1">
    <location>
        <begin position="417"/>
        <end position="442"/>
    </location>
</feature>
<feature type="transmembrane region" description="Helical" evidence="1">
    <location>
        <begin position="294"/>
        <end position="313"/>
    </location>
</feature>
<feature type="transmembrane region" description="Helical" evidence="1">
    <location>
        <begin position="249"/>
        <end position="273"/>
    </location>
</feature>
<comment type="caution">
    <text evidence="3">The sequence shown here is derived from an EMBL/GenBank/DDBJ whole genome shotgun (WGS) entry which is preliminary data.</text>
</comment>
<protein>
    <submittedName>
        <fullName evidence="3">Type VII secretion integral membrane protein EccD</fullName>
    </submittedName>
</protein>
<feature type="transmembrane region" description="Helical" evidence="1">
    <location>
        <begin position="382"/>
        <end position="405"/>
    </location>
</feature>
<feature type="transmembrane region" description="Helical" evidence="1">
    <location>
        <begin position="196"/>
        <end position="216"/>
    </location>
</feature>
<dbReference type="Pfam" id="PF08817">
    <property type="entry name" value="YukD"/>
    <property type="match status" value="1"/>
</dbReference>
<dbReference type="Proteomes" id="UP000316096">
    <property type="component" value="Unassembled WGS sequence"/>
</dbReference>
<gene>
    <name evidence="3" type="ORF">FB559_6213</name>
</gene>
<proteinExistence type="predicted"/>
<evidence type="ECO:0000259" key="2">
    <source>
        <dbReference type="Pfam" id="PF19053"/>
    </source>
</evidence>
<keyword evidence="1" id="KW-1133">Transmembrane helix</keyword>
<reference evidence="3 4" key="1">
    <citation type="submission" date="2019-06" db="EMBL/GenBank/DDBJ databases">
        <title>Sequencing the genomes of 1000 actinobacteria strains.</title>
        <authorList>
            <person name="Klenk H.-P."/>
        </authorList>
    </citation>
    <scope>NUCLEOTIDE SEQUENCE [LARGE SCALE GENOMIC DNA]</scope>
    <source>
        <strain evidence="3 4">DSM 102200</strain>
    </source>
</reference>
<sequence length="452" mass="46033">MTDERCRITIVGELRSVDLAVPARAPIADYVPALAGMCGQADSDAIPAAWTLAPAEGRPFEPHQSLEAAGVLDGTTLYLRDVLQGESDGPVVADIAEQLAEIDDDGIAWNARARAYTTVALGLLIVLLAAGALGAGDQEAPVLGPVLFATGVASAVLAWAAGAKAWPVPGLLRLVMAMVTCPLLGLAALSLPLHGAASPVAVALTASIGAFVAYLAAPAIATLVLQIVCGSSMVLTVLLAVLHAGRVEVAAVTGVAMFFAISALPRLAAQVAAVPPGPAQMDDIEGAVQRVRRLLVFLTAVCCLVLDACLVVLSGSDDWYAFGLTVCLGLALLCRASSSRLRAVVAAVLTSGTAGLTALAIRAPGHVFGPQSRLGAPDAAGWLAPMAALVVGAVVVWCGLVLCFRSSLRQAEFGERWSWSVALANFLGAVSVPLAVGVFGVFGDLIRAGGKM</sequence>
<feature type="transmembrane region" description="Helical" evidence="1">
    <location>
        <begin position="170"/>
        <end position="190"/>
    </location>
</feature>
<dbReference type="AlphaFoldDB" id="A0A543CTR8"/>
<feature type="transmembrane region" description="Helical" evidence="1">
    <location>
        <begin position="142"/>
        <end position="163"/>
    </location>
</feature>
<feature type="transmembrane region" description="Helical" evidence="1">
    <location>
        <begin position="115"/>
        <end position="136"/>
    </location>
</feature>
<dbReference type="Gene3D" id="3.10.20.90">
    <property type="entry name" value="Phosphatidylinositol 3-kinase Catalytic Subunit, Chain A, domain 1"/>
    <property type="match status" value="1"/>
</dbReference>
<feature type="transmembrane region" description="Helical" evidence="1">
    <location>
        <begin position="343"/>
        <end position="362"/>
    </location>
</feature>
<feature type="transmembrane region" description="Helical" evidence="1">
    <location>
        <begin position="319"/>
        <end position="336"/>
    </location>
</feature>
<dbReference type="OrthoDB" id="4775372at2"/>
<evidence type="ECO:0000313" key="4">
    <source>
        <dbReference type="Proteomes" id="UP000316096"/>
    </source>
</evidence>
<dbReference type="InterPro" id="IPR044049">
    <property type="entry name" value="EccD_transm"/>
</dbReference>
<dbReference type="InterPro" id="IPR024962">
    <property type="entry name" value="YukD-like"/>
</dbReference>
<dbReference type="Pfam" id="PF19053">
    <property type="entry name" value="EccD"/>
    <property type="match status" value="1"/>
</dbReference>